<dbReference type="GO" id="GO:0004803">
    <property type="term" value="F:transposase activity"/>
    <property type="evidence" value="ECO:0007669"/>
    <property type="project" value="InterPro"/>
</dbReference>
<sequence length="94" mass="11213">MGNEKSLAHTRWNCKYHIVFAPKYRRQVFYREKRRATGSILRKLCEWKSVRILEAECCADHIHYACGDPAQNERIRLYGISEREKQSDALRAVW</sequence>
<gene>
    <name evidence="2" type="ORF">WRSd3_03512</name>
</gene>
<organism evidence="2 3">
    <name type="scientific">Shigella dysenteriae WRSd3</name>
    <dbReference type="NCBI Taxonomy" id="1401327"/>
    <lineage>
        <taxon>Bacteria</taxon>
        <taxon>Pseudomonadati</taxon>
        <taxon>Pseudomonadota</taxon>
        <taxon>Gammaproteobacteria</taxon>
        <taxon>Enterobacterales</taxon>
        <taxon>Enterobacteriaceae</taxon>
        <taxon>Shigella</taxon>
    </lineage>
</organism>
<dbReference type="InterPro" id="IPR036515">
    <property type="entry name" value="Transposase_17_sf"/>
</dbReference>
<evidence type="ECO:0000313" key="3">
    <source>
        <dbReference type="Proteomes" id="UP000017944"/>
    </source>
</evidence>
<dbReference type="PANTHER" id="PTHR33360">
    <property type="entry name" value="TRANSPOSASE FOR INSERTION SEQUENCE ELEMENT IS200"/>
    <property type="match status" value="1"/>
</dbReference>
<dbReference type="GO" id="GO:0006313">
    <property type="term" value="P:DNA transposition"/>
    <property type="evidence" value="ECO:0007669"/>
    <property type="project" value="InterPro"/>
</dbReference>
<dbReference type="Pfam" id="PF01797">
    <property type="entry name" value="Y1_Tnp"/>
    <property type="match status" value="1"/>
</dbReference>
<accession>A0A090NDF2</accession>
<evidence type="ECO:0000259" key="1">
    <source>
        <dbReference type="Pfam" id="PF01797"/>
    </source>
</evidence>
<dbReference type="AlphaFoldDB" id="A0A090NDF2"/>
<evidence type="ECO:0000313" key="2">
    <source>
        <dbReference type="EMBL" id="ESU77646.1"/>
    </source>
</evidence>
<proteinExistence type="predicted"/>
<dbReference type="PANTHER" id="PTHR33360:SF2">
    <property type="entry name" value="TRANSPOSASE FOR INSERTION SEQUENCE ELEMENT IS200"/>
    <property type="match status" value="1"/>
</dbReference>
<dbReference type="GO" id="GO:0003677">
    <property type="term" value="F:DNA binding"/>
    <property type="evidence" value="ECO:0007669"/>
    <property type="project" value="InterPro"/>
</dbReference>
<reference evidence="2 3" key="1">
    <citation type="submission" date="2013-10" db="EMBL/GenBank/DDBJ databases">
        <title>Draft genomes and the virulence plasmids of Sd1617 vaccine constructs: WRSd3 and WRSd5.</title>
        <authorList>
            <person name="Aksomboon Vongsawan A."/>
            <person name="Venkatesan M.M."/>
            <person name="Vaisvil B."/>
            <person name="Emel G."/>
            <person name="Kepatral V."/>
            <person name="Sethabutr O."/>
            <person name="Serichantalergs O."/>
            <person name="Mason C."/>
        </authorList>
    </citation>
    <scope>NUCLEOTIDE SEQUENCE [LARGE SCALE GENOMIC DNA]</scope>
    <source>
        <strain evidence="2 3">WRSd3</strain>
    </source>
</reference>
<name>A0A090NDF2_SHIDY</name>
<dbReference type="Gene3D" id="3.30.70.1290">
    <property type="entry name" value="Transposase IS200-like"/>
    <property type="match status" value="1"/>
</dbReference>
<dbReference type="Proteomes" id="UP000017944">
    <property type="component" value="Unassembled WGS sequence"/>
</dbReference>
<dbReference type="InterPro" id="IPR002686">
    <property type="entry name" value="Transposase_17"/>
</dbReference>
<dbReference type="NCBIfam" id="NF033573">
    <property type="entry name" value="transpos_IS200"/>
    <property type="match status" value="1"/>
</dbReference>
<dbReference type="EMBL" id="AXUT01000333">
    <property type="protein sequence ID" value="ESU77646.1"/>
    <property type="molecule type" value="Genomic_DNA"/>
</dbReference>
<dbReference type="SUPFAM" id="SSF143422">
    <property type="entry name" value="Transposase IS200-like"/>
    <property type="match status" value="1"/>
</dbReference>
<protein>
    <submittedName>
        <fullName evidence="2">Transposase</fullName>
    </submittedName>
</protein>
<feature type="domain" description="Transposase IS200-like" evidence="1">
    <location>
        <begin position="11"/>
        <end position="65"/>
    </location>
</feature>
<comment type="caution">
    <text evidence="2">The sequence shown here is derived from an EMBL/GenBank/DDBJ whole genome shotgun (WGS) entry which is preliminary data.</text>
</comment>